<gene>
    <name evidence="2" type="ORF">ABB26_13170</name>
</gene>
<sequence>MKREQEQKQELRSLARSSPARCARQEAEAPAPARPQVAGPPAPLCAMKGKTGRGQPLQLRLPTPLNSRLLPLHSLPIHSCAPNFRHLLYRCASTYGVHHAPPAVPCSAAVCEPAVRQCLCRPQGRPARP</sequence>
<evidence type="ECO:0000313" key="3">
    <source>
        <dbReference type="Proteomes" id="UP000050864"/>
    </source>
</evidence>
<protein>
    <submittedName>
        <fullName evidence="2">Uncharacterized protein</fullName>
    </submittedName>
</protein>
<evidence type="ECO:0000313" key="2">
    <source>
        <dbReference type="EMBL" id="KRG63219.1"/>
    </source>
</evidence>
<dbReference type="STRING" id="405444.ABB26_13170"/>
<feature type="region of interest" description="Disordered" evidence="1">
    <location>
        <begin position="1"/>
        <end position="57"/>
    </location>
</feature>
<feature type="compositionally biased region" description="Basic and acidic residues" evidence="1">
    <location>
        <begin position="1"/>
        <end position="13"/>
    </location>
</feature>
<accession>A0A0R0CCU0</accession>
<organism evidence="2 3">
    <name type="scientific">Stenotrophomonas humi</name>
    <dbReference type="NCBI Taxonomy" id="405444"/>
    <lineage>
        <taxon>Bacteria</taxon>
        <taxon>Pseudomonadati</taxon>
        <taxon>Pseudomonadota</taxon>
        <taxon>Gammaproteobacteria</taxon>
        <taxon>Lysobacterales</taxon>
        <taxon>Lysobacteraceae</taxon>
        <taxon>Stenotrophomonas</taxon>
    </lineage>
</organism>
<reference evidence="2 3" key="1">
    <citation type="submission" date="2015-05" db="EMBL/GenBank/DDBJ databases">
        <title>Genome sequencing and analysis of members of genus Stenotrophomonas.</title>
        <authorList>
            <person name="Patil P.P."/>
            <person name="Midha S."/>
            <person name="Patil P.B."/>
        </authorList>
    </citation>
    <scope>NUCLEOTIDE SEQUENCE [LARGE SCALE GENOMIC DNA]</scope>
    <source>
        <strain evidence="2 3">DSM 18929</strain>
    </source>
</reference>
<comment type="caution">
    <text evidence="2">The sequence shown here is derived from an EMBL/GenBank/DDBJ whole genome shotgun (WGS) entry which is preliminary data.</text>
</comment>
<feature type="compositionally biased region" description="Low complexity" evidence="1">
    <location>
        <begin position="28"/>
        <end position="37"/>
    </location>
</feature>
<keyword evidence="3" id="KW-1185">Reference proteome</keyword>
<dbReference type="EMBL" id="LDJI01000025">
    <property type="protein sequence ID" value="KRG63219.1"/>
    <property type="molecule type" value="Genomic_DNA"/>
</dbReference>
<dbReference type="Proteomes" id="UP000050864">
    <property type="component" value="Unassembled WGS sequence"/>
</dbReference>
<evidence type="ECO:0000256" key="1">
    <source>
        <dbReference type="SAM" id="MobiDB-lite"/>
    </source>
</evidence>
<proteinExistence type="predicted"/>
<name>A0A0R0CCU0_9GAMM</name>
<dbReference type="AlphaFoldDB" id="A0A0R0CCU0"/>